<keyword evidence="3" id="KW-1185">Reference proteome</keyword>
<evidence type="ECO:0000313" key="2">
    <source>
        <dbReference type="EMBL" id="NZA26246.1"/>
    </source>
</evidence>
<evidence type="ECO:0000313" key="3">
    <source>
        <dbReference type="Proteomes" id="UP000578091"/>
    </source>
</evidence>
<name>A0A853JAJ0_9GAMM</name>
<evidence type="ECO:0000256" key="1">
    <source>
        <dbReference type="SAM" id="SignalP"/>
    </source>
</evidence>
<dbReference type="Proteomes" id="UP000578091">
    <property type="component" value="Unassembled WGS sequence"/>
</dbReference>
<comment type="caution">
    <text evidence="2">The sequence shown here is derived from an EMBL/GenBank/DDBJ whole genome shotgun (WGS) entry which is preliminary data.</text>
</comment>
<keyword evidence="1" id="KW-0732">Signal</keyword>
<dbReference type="AlphaFoldDB" id="A0A853JAJ0"/>
<feature type="signal peptide" evidence="1">
    <location>
        <begin position="1"/>
        <end position="19"/>
    </location>
</feature>
<accession>A0A853JAJ0</accession>
<dbReference type="EMBL" id="JACCKA010000049">
    <property type="protein sequence ID" value="NZA26246.1"/>
    <property type="molecule type" value="Genomic_DNA"/>
</dbReference>
<organism evidence="2 3">
    <name type="scientific">Luteimonas salinisoli</name>
    <dbReference type="NCBI Taxonomy" id="2752307"/>
    <lineage>
        <taxon>Bacteria</taxon>
        <taxon>Pseudomonadati</taxon>
        <taxon>Pseudomonadota</taxon>
        <taxon>Gammaproteobacteria</taxon>
        <taxon>Lysobacterales</taxon>
        <taxon>Lysobacteraceae</taxon>
        <taxon>Luteimonas</taxon>
    </lineage>
</organism>
<dbReference type="RefSeq" id="WP_180678034.1">
    <property type="nucleotide sequence ID" value="NZ_JACCKA010000049.1"/>
</dbReference>
<gene>
    <name evidence="2" type="ORF">H0E84_07590</name>
</gene>
<feature type="chain" id="PRO_5032937731" description="Periplasmic heavy metal sensor" evidence="1">
    <location>
        <begin position="20"/>
        <end position="179"/>
    </location>
</feature>
<proteinExistence type="predicted"/>
<evidence type="ECO:0008006" key="4">
    <source>
        <dbReference type="Google" id="ProtNLM"/>
    </source>
</evidence>
<reference evidence="2 3" key="1">
    <citation type="submission" date="2020-07" db="EMBL/GenBank/DDBJ databases">
        <title>Luteimonas sp. SJ-92.</title>
        <authorList>
            <person name="Huang X.-X."/>
            <person name="Xu L."/>
            <person name="Sun J.-Q."/>
        </authorList>
    </citation>
    <scope>NUCLEOTIDE SEQUENCE [LARGE SCALE GENOMIC DNA]</scope>
    <source>
        <strain evidence="2 3">SJ-92</strain>
    </source>
</reference>
<protein>
    <recommendedName>
        <fullName evidence="4">Periplasmic heavy metal sensor</fullName>
    </recommendedName>
</protein>
<dbReference type="Gene3D" id="1.20.120.1490">
    <property type="match status" value="1"/>
</dbReference>
<sequence>MKFIYNALALLALVPSGIAAEAASAYTGQEGRAIKALAPDEIESLLAGKGLGYAKSAELNGYPGPAHVLDLAAELQLTEAQVQSTRAIHGRMEERAKVLGERLVSAEAALEELFQTGGANEINLETALARIAGIQAELRGVHLLAHIEQRRLLSSEQVARYPQLRGYHGGQHGASGRHH</sequence>